<name>A0A6I5RM65_9PSED</name>
<dbReference type="RefSeq" id="WP_163933211.1">
    <property type="nucleotide sequence ID" value="NZ_BMQU01000012.1"/>
</dbReference>
<feature type="transmembrane region" description="Helical" evidence="6">
    <location>
        <begin position="221"/>
        <end position="242"/>
    </location>
</feature>
<feature type="transmembrane region" description="Helical" evidence="6">
    <location>
        <begin position="262"/>
        <end position="280"/>
    </location>
</feature>
<feature type="transmembrane region" description="Helical" evidence="6">
    <location>
        <begin position="367"/>
        <end position="386"/>
    </location>
</feature>
<keyword evidence="4 6" id="KW-1133">Transmembrane helix</keyword>
<protein>
    <submittedName>
        <fullName evidence="7">Oligosaccharide flippase family protein</fullName>
    </submittedName>
</protein>
<feature type="transmembrane region" description="Helical" evidence="6">
    <location>
        <begin position="425"/>
        <end position="443"/>
    </location>
</feature>
<keyword evidence="8" id="KW-1185">Reference proteome</keyword>
<feature type="transmembrane region" description="Helical" evidence="6">
    <location>
        <begin position="449"/>
        <end position="467"/>
    </location>
</feature>
<feature type="transmembrane region" description="Helical" evidence="6">
    <location>
        <begin position="20"/>
        <end position="45"/>
    </location>
</feature>
<reference evidence="7 8" key="1">
    <citation type="submission" date="2020-02" db="EMBL/GenBank/DDBJ databases">
        <title>Broccoli isolated Pseudomonas sp.</title>
        <authorList>
            <person name="Fujikawa T."/>
            <person name="Sawada H."/>
        </authorList>
    </citation>
    <scope>NUCLEOTIDE SEQUENCE [LARGE SCALE GENOMIC DNA]</scope>
    <source>
        <strain evidence="7 8">JCM 32154</strain>
    </source>
</reference>
<feature type="transmembrane region" description="Helical" evidence="6">
    <location>
        <begin position="338"/>
        <end position="360"/>
    </location>
</feature>
<feature type="transmembrane region" description="Helical" evidence="6">
    <location>
        <begin position="392"/>
        <end position="413"/>
    </location>
</feature>
<feature type="transmembrane region" description="Helical" evidence="6">
    <location>
        <begin position="84"/>
        <end position="111"/>
    </location>
</feature>
<dbReference type="PANTHER" id="PTHR30250">
    <property type="entry name" value="PST FAMILY PREDICTED COLANIC ACID TRANSPORTER"/>
    <property type="match status" value="1"/>
</dbReference>
<evidence type="ECO:0000313" key="8">
    <source>
        <dbReference type="Proteomes" id="UP000471751"/>
    </source>
</evidence>
<keyword evidence="2" id="KW-1003">Cell membrane</keyword>
<gene>
    <name evidence="7" type="ORF">G3O07_04875</name>
</gene>
<feature type="transmembrane region" description="Helical" evidence="6">
    <location>
        <begin position="149"/>
        <end position="170"/>
    </location>
</feature>
<proteinExistence type="predicted"/>
<dbReference type="Proteomes" id="UP000471751">
    <property type="component" value="Unassembled WGS sequence"/>
</dbReference>
<organism evidence="7 8">
    <name type="scientific">Pseudomonas laurentiana</name>
    <dbReference type="NCBI Taxonomy" id="2364649"/>
    <lineage>
        <taxon>Bacteria</taxon>
        <taxon>Pseudomonadati</taxon>
        <taxon>Pseudomonadota</taxon>
        <taxon>Gammaproteobacteria</taxon>
        <taxon>Pseudomonadales</taxon>
        <taxon>Pseudomonadaceae</taxon>
        <taxon>Pseudomonas</taxon>
    </lineage>
</organism>
<sequence length="493" mass="53071">MKPGMAISTFKTASGQFFGLLFGAIAVKLLAIVAGPAGVGLYSVLRQLQQMLSSVASIGGQNAVVQGMSIYTGITRQRFFLSTLYVFLAMGLLVCGAVLAGADLIAGLALAGDHASAVRWLVIPVILGTLLFFLRGVLTADGQYGSVALINLATGLGAAVVALPAGLAYMRGYPDLLVLLVGGGLVPALLIAFIHVRRLGYLGSLAELAPSGVTWDASTRFLHVALPSLLSLMLTLGCVLVVRAKVVHLYGLEGAGQFDAAWSISAMYLALFLASLQSYLLPTLSKTSTDAALHCALSKAFHFALMLSLPLIVGLVVFKPLVMSLLFSKAFMPALDVLRWVLLGDFVRVLGWVMSTTLLARADMKGFALGEGLWSLVFVAVALLLLPHGIEWVGVAYLLGYVAYLIFLGWRLWRVHGAGLERHRIGQWLAALALIVLASRLCWHEQQMLAWPMLMIIPSVMFSWYIMQADERKFAVHLASQSLGRLKRFTGRR</sequence>
<dbReference type="GO" id="GO:0005886">
    <property type="term" value="C:plasma membrane"/>
    <property type="evidence" value="ECO:0007669"/>
    <property type="project" value="UniProtKB-SubCell"/>
</dbReference>
<keyword evidence="5 6" id="KW-0472">Membrane</keyword>
<dbReference type="PANTHER" id="PTHR30250:SF11">
    <property type="entry name" value="O-ANTIGEN TRANSPORTER-RELATED"/>
    <property type="match status" value="1"/>
</dbReference>
<accession>A0A6I5RM65</accession>
<evidence type="ECO:0000256" key="4">
    <source>
        <dbReference type="ARBA" id="ARBA00022989"/>
    </source>
</evidence>
<feature type="transmembrane region" description="Helical" evidence="6">
    <location>
        <begin position="117"/>
        <end position="137"/>
    </location>
</feature>
<evidence type="ECO:0000256" key="1">
    <source>
        <dbReference type="ARBA" id="ARBA00004651"/>
    </source>
</evidence>
<keyword evidence="3 6" id="KW-0812">Transmembrane</keyword>
<comment type="caution">
    <text evidence="7">The sequence shown here is derived from an EMBL/GenBank/DDBJ whole genome shotgun (WGS) entry which is preliminary data.</text>
</comment>
<evidence type="ECO:0000256" key="6">
    <source>
        <dbReference type="SAM" id="Phobius"/>
    </source>
</evidence>
<dbReference type="AlphaFoldDB" id="A0A6I5RM65"/>
<evidence type="ECO:0000256" key="2">
    <source>
        <dbReference type="ARBA" id="ARBA00022475"/>
    </source>
</evidence>
<evidence type="ECO:0000256" key="5">
    <source>
        <dbReference type="ARBA" id="ARBA00023136"/>
    </source>
</evidence>
<feature type="transmembrane region" description="Helical" evidence="6">
    <location>
        <begin position="176"/>
        <end position="196"/>
    </location>
</feature>
<evidence type="ECO:0000313" key="7">
    <source>
        <dbReference type="EMBL" id="NES09202.1"/>
    </source>
</evidence>
<dbReference type="EMBL" id="JAAHBT010000042">
    <property type="protein sequence ID" value="NES09202.1"/>
    <property type="molecule type" value="Genomic_DNA"/>
</dbReference>
<comment type="subcellular location">
    <subcellularLocation>
        <location evidence="1">Cell membrane</location>
        <topology evidence="1">Multi-pass membrane protein</topology>
    </subcellularLocation>
</comment>
<feature type="transmembrane region" description="Helical" evidence="6">
    <location>
        <begin position="300"/>
        <end position="318"/>
    </location>
</feature>
<dbReference type="InterPro" id="IPR050833">
    <property type="entry name" value="Poly_Biosynth_Transport"/>
</dbReference>
<evidence type="ECO:0000256" key="3">
    <source>
        <dbReference type="ARBA" id="ARBA00022692"/>
    </source>
</evidence>